<dbReference type="Proteomes" id="UP000238220">
    <property type="component" value="Unassembled WGS sequence"/>
</dbReference>
<keyword evidence="1" id="KW-0812">Transmembrane</keyword>
<keyword evidence="1" id="KW-1133">Transmembrane helix</keyword>
<organism evidence="2 3">
    <name type="scientific">Solimonas fluminis</name>
    <dbReference type="NCBI Taxonomy" id="2086571"/>
    <lineage>
        <taxon>Bacteria</taxon>
        <taxon>Pseudomonadati</taxon>
        <taxon>Pseudomonadota</taxon>
        <taxon>Gammaproteobacteria</taxon>
        <taxon>Nevskiales</taxon>
        <taxon>Nevskiaceae</taxon>
        <taxon>Solimonas</taxon>
    </lineage>
</organism>
<comment type="caution">
    <text evidence="2">The sequence shown here is derived from an EMBL/GenBank/DDBJ whole genome shotgun (WGS) entry which is preliminary data.</text>
</comment>
<feature type="transmembrane region" description="Helical" evidence="1">
    <location>
        <begin position="139"/>
        <end position="161"/>
    </location>
</feature>
<protein>
    <recommendedName>
        <fullName evidence="4">YggT family protein</fullName>
    </recommendedName>
</protein>
<evidence type="ECO:0008006" key="4">
    <source>
        <dbReference type="Google" id="ProtNLM"/>
    </source>
</evidence>
<dbReference type="EMBL" id="PSNW01000006">
    <property type="protein sequence ID" value="PPE73538.1"/>
    <property type="molecule type" value="Genomic_DNA"/>
</dbReference>
<evidence type="ECO:0000256" key="1">
    <source>
        <dbReference type="SAM" id="Phobius"/>
    </source>
</evidence>
<keyword evidence="3" id="KW-1185">Reference proteome</keyword>
<evidence type="ECO:0000313" key="2">
    <source>
        <dbReference type="EMBL" id="PPE73538.1"/>
    </source>
</evidence>
<name>A0A2S5TFD2_9GAMM</name>
<reference evidence="2 3" key="1">
    <citation type="submission" date="2018-02" db="EMBL/GenBank/DDBJ databases">
        <title>Genome sequencing of Solimonas sp. HR-BB.</title>
        <authorList>
            <person name="Lee Y."/>
            <person name="Jeon C.O."/>
        </authorList>
    </citation>
    <scope>NUCLEOTIDE SEQUENCE [LARGE SCALE GENOMIC DNA]</scope>
    <source>
        <strain evidence="2 3">HR-BB</strain>
    </source>
</reference>
<sequence>MDTTLAQDEARRAAQHHALKSRLETRVDSQIAAQAQDGLQNEQQRIDAVAADLQRRLIDEVSDREREVIQLRAIARAGQVVDYVFWVLYALLGLRFTLALIGAREGAGFVRFVKGITEPLFLPFKGIVASPALETGGTLVLPLLLAIGIYALVHLAIKGLLRLWAQRRTDI</sequence>
<accession>A0A2S5TFD2</accession>
<dbReference type="OrthoDB" id="7059237at2"/>
<dbReference type="AlphaFoldDB" id="A0A2S5TFD2"/>
<proteinExistence type="predicted"/>
<keyword evidence="1" id="KW-0472">Membrane</keyword>
<feature type="transmembrane region" description="Helical" evidence="1">
    <location>
        <begin position="80"/>
        <end position="103"/>
    </location>
</feature>
<dbReference type="RefSeq" id="WP_104230600.1">
    <property type="nucleotide sequence ID" value="NZ_PSNW01000006.1"/>
</dbReference>
<gene>
    <name evidence="2" type="ORF">C3942_12090</name>
</gene>
<evidence type="ECO:0000313" key="3">
    <source>
        <dbReference type="Proteomes" id="UP000238220"/>
    </source>
</evidence>